<sequence>MARYLVAVTRSAPTTGGPPNLIRRWRTGRSELRSGFLDPIVAQFRALTAELSRTNFDAKAAPFDVISDVLAEVGADRSLTRMSASRNGECR</sequence>
<comment type="caution">
    <text evidence="1">The sequence shown here is derived from an EMBL/GenBank/DDBJ whole genome shotgun (WGS) entry which is preliminary data.</text>
</comment>
<evidence type="ECO:0000313" key="1">
    <source>
        <dbReference type="EMBL" id="MFF3226978.1"/>
    </source>
</evidence>
<dbReference type="EMBL" id="JBIAPI010000009">
    <property type="protein sequence ID" value="MFF3226978.1"/>
    <property type="molecule type" value="Genomic_DNA"/>
</dbReference>
<name>A0ABW6R176_9NOCA</name>
<evidence type="ECO:0000313" key="2">
    <source>
        <dbReference type="Proteomes" id="UP001601948"/>
    </source>
</evidence>
<dbReference type="RefSeq" id="WP_387722671.1">
    <property type="nucleotide sequence ID" value="NZ_JBIAPI010000009.1"/>
</dbReference>
<keyword evidence="2" id="KW-1185">Reference proteome</keyword>
<reference evidence="1 2" key="1">
    <citation type="submission" date="2024-10" db="EMBL/GenBank/DDBJ databases">
        <title>The Natural Products Discovery Center: Release of the First 8490 Sequenced Strains for Exploring Actinobacteria Biosynthetic Diversity.</title>
        <authorList>
            <person name="Kalkreuter E."/>
            <person name="Kautsar S.A."/>
            <person name="Yang D."/>
            <person name="Bader C.D."/>
            <person name="Teijaro C.N."/>
            <person name="Fluegel L."/>
            <person name="Davis C.M."/>
            <person name="Simpson J.R."/>
            <person name="Lauterbach L."/>
            <person name="Steele A.D."/>
            <person name="Gui C."/>
            <person name="Meng S."/>
            <person name="Li G."/>
            <person name="Viehrig K."/>
            <person name="Ye F."/>
            <person name="Su P."/>
            <person name="Kiefer A.F."/>
            <person name="Nichols A."/>
            <person name="Cepeda A.J."/>
            <person name="Yan W."/>
            <person name="Fan B."/>
            <person name="Jiang Y."/>
            <person name="Adhikari A."/>
            <person name="Zheng C.-J."/>
            <person name="Schuster L."/>
            <person name="Cowan T.M."/>
            <person name="Smanski M.J."/>
            <person name="Chevrette M.G."/>
            <person name="De Carvalho L.P.S."/>
            <person name="Shen B."/>
        </authorList>
    </citation>
    <scope>NUCLEOTIDE SEQUENCE [LARGE SCALE GENOMIC DNA]</scope>
    <source>
        <strain evidence="1 2">NPDC003040</strain>
    </source>
</reference>
<accession>A0ABW6R176</accession>
<gene>
    <name evidence="1" type="ORF">ACFYV7_29570</name>
</gene>
<protein>
    <submittedName>
        <fullName evidence="1">Uncharacterized protein</fullName>
    </submittedName>
</protein>
<dbReference type="Proteomes" id="UP001601948">
    <property type="component" value="Unassembled WGS sequence"/>
</dbReference>
<organism evidence="1 2">
    <name type="scientific">Nocardia suismassiliense</name>
    <dbReference type="NCBI Taxonomy" id="2077092"/>
    <lineage>
        <taxon>Bacteria</taxon>
        <taxon>Bacillati</taxon>
        <taxon>Actinomycetota</taxon>
        <taxon>Actinomycetes</taxon>
        <taxon>Mycobacteriales</taxon>
        <taxon>Nocardiaceae</taxon>
        <taxon>Nocardia</taxon>
    </lineage>
</organism>
<proteinExistence type="predicted"/>